<accession>A0A1D7TL21</accession>
<keyword evidence="12" id="KW-1185">Reference proteome</keyword>
<proteinExistence type="inferred from homology"/>
<dbReference type="SUPFAM" id="SSF52540">
    <property type="entry name" value="P-loop containing nucleoside triphosphate hydrolases"/>
    <property type="match status" value="1"/>
</dbReference>
<name>A0A1D7TL21_9BACT</name>
<dbReference type="InterPro" id="IPR011545">
    <property type="entry name" value="DEAD/DEAH_box_helicase_dom"/>
</dbReference>
<evidence type="ECO:0000256" key="1">
    <source>
        <dbReference type="ARBA" id="ARBA00022741"/>
    </source>
</evidence>
<dbReference type="Pfam" id="PF00271">
    <property type="entry name" value="Helicase_C"/>
    <property type="match status" value="1"/>
</dbReference>
<evidence type="ECO:0000313" key="11">
    <source>
        <dbReference type="EMBL" id="AOO65699.1"/>
    </source>
</evidence>
<dbReference type="RefSeq" id="WP_069478352.1">
    <property type="nucleotide sequence ID" value="NZ_CP017111.1"/>
</dbReference>
<dbReference type="GO" id="GO:0005829">
    <property type="term" value="C:cytosol"/>
    <property type="evidence" value="ECO:0007669"/>
    <property type="project" value="TreeGrafter"/>
</dbReference>
<evidence type="ECO:0000256" key="5">
    <source>
        <dbReference type="ARBA" id="ARBA00038437"/>
    </source>
</evidence>
<dbReference type="GO" id="GO:0003724">
    <property type="term" value="F:RNA helicase activity"/>
    <property type="evidence" value="ECO:0007669"/>
    <property type="project" value="InterPro"/>
</dbReference>
<evidence type="ECO:0000259" key="8">
    <source>
        <dbReference type="PROSITE" id="PS51192"/>
    </source>
</evidence>
<evidence type="ECO:0000313" key="12">
    <source>
        <dbReference type="Proteomes" id="UP000094609"/>
    </source>
</evidence>
<dbReference type="PROSITE" id="PS51192">
    <property type="entry name" value="HELICASE_ATP_BIND_1"/>
    <property type="match status" value="1"/>
</dbReference>
<reference evidence="12" key="1">
    <citation type="submission" date="2016-08" db="EMBL/GenBank/DDBJ databases">
        <title>Complete genome sequence of the organohalide-respiring Epsilonproteobacterium Sulfurospirillum halorespirans.</title>
        <authorList>
            <person name="Goris T."/>
            <person name="Zimmermann J."/>
            <person name="Schenz B."/>
            <person name="Lemos M."/>
            <person name="Hackermueller J."/>
            <person name="Diekert G."/>
        </authorList>
    </citation>
    <scope>NUCLEOTIDE SEQUENCE [LARGE SCALE GENOMIC DNA]</scope>
    <source>
        <strain>DSM 13726</strain>
        <strain evidence="12">PCE-M2</strain>
    </source>
</reference>
<dbReference type="GO" id="GO:0005524">
    <property type="term" value="F:ATP binding"/>
    <property type="evidence" value="ECO:0007669"/>
    <property type="project" value="UniProtKB-KW"/>
</dbReference>
<dbReference type="STRING" id="1193502.SHALO_1928"/>
<dbReference type="InterPro" id="IPR027417">
    <property type="entry name" value="P-loop_NTPase"/>
</dbReference>
<dbReference type="PANTHER" id="PTHR47959:SF13">
    <property type="entry name" value="ATP-DEPENDENT RNA HELICASE RHLE"/>
    <property type="match status" value="1"/>
</dbReference>
<dbReference type="InterPro" id="IPR050079">
    <property type="entry name" value="DEAD_box_RNA_helicase"/>
</dbReference>
<keyword evidence="1 7" id="KW-0547">Nucleotide-binding</keyword>
<dbReference type="PROSITE" id="PS00039">
    <property type="entry name" value="DEAD_ATP_HELICASE"/>
    <property type="match status" value="1"/>
</dbReference>
<dbReference type="PROSITE" id="PS51195">
    <property type="entry name" value="Q_MOTIF"/>
    <property type="match status" value="1"/>
</dbReference>
<dbReference type="SMART" id="SM00487">
    <property type="entry name" value="DEXDc"/>
    <property type="match status" value="1"/>
</dbReference>
<evidence type="ECO:0000256" key="6">
    <source>
        <dbReference type="PROSITE-ProRule" id="PRU00552"/>
    </source>
</evidence>
<feature type="domain" description="Helicase ATP-binding" evidence="8">
    <location>
        <begin position="32"/>
        <end position="208"/>
    </location>
</feature>
<evidence type="ECO:0000256" key="7">
    <source>
        <dbReference type="RuleBase" id="RU000492"/>
    </source>
</evidence>
<dbReference type="Proteomes" id="UP000094609">
    <property type="component" value="Chromosome"/>
</dbReference>
<dbReference type="InterPro" id="IPR014014">
    <property type="entry name" value="RNA_helicase_DEAD_Q_motif"/>
</dbReference>
<gene>
    <name evidence="11" type="ORF">SHALO_1928</name>
</gene>
<feature type="domain" description="DEAD-box RNA helicase Q" evidence="10">
    <location>
        <begin position="1"/>
        <end position="29"/>
    </location>
</feature>
<dbReference type="InterPro" id="IPR014001">
    <property type="entry name" value="Helicase_ATP-bd"/>
</dbReference>
<dbReference type="GO" id="GO:0016787">
    <property type="term" value="F:hydrolase activity"/>
    <property type="evidence" value="ECO:0007669"/>
    <property type="project" value="UniProtKB-KW"/>
</dbReference>
<dbReference type="Gene3D" id="3.40.50.300">
    <property type="entry name" value="P-loop containing nucleotide triphosphate hydrolases"/>
    <property type="match status" value="2"/>
</dbReference>
<sequence length="436" mass="48720">MLFEKLGLIVPLQEAVTELGYTKPTPVQNKVIPLVLEGKDVMATAQTGTGKTAAYALPLLQILAKKTQKSTTKKVVRALILVPTRELASQVNLNVQEYGKNLELTIGAIYGGVKFTPQVKKLEKGIDVLIATPGRLLEHIKLDNVDLSRVEMLVFDEADRILDMGFWDEVETLLSLLPKKRQTLLFSVGVSKSVKRLSEVSLKKPITVAINNQGEFAKNVQQTIYVVDKERKCEMLSFMIGTENWHQVLVFTKTKQSADEVGDYLSKSGLKTLVLHGDKAHSQRTKAVAAFKENSIRVLVATDIASRGLDIEDLPHVINYELPGDAEDYLHRAGRTGRAGKEGRAISFVSQEEKLKLKEIEKILKYTLKTEFYPGFETQVWVEKEAKKHTIQAKIDREKANKKPMGLRKKREEIKANKAKKTAKTCGIGAKNCKVK</sequence>
<evidence type="ECO:0000259" key="10">
    <source>
        <dbReference type="PROSITE" id="PS51195"/>
    </source>
</evidence>
<organism evidence="11 12">
    <name type="scientific">Sulfurospirillum halorespirans DSM 13726</name>
    <dbReference type="NCBI Taxonomy" id="1193502"/>
    <lineage>
        <taxon>Bacteria</taxon>
        <taxon>Pseudomonadati</taxon>
        <taxon>Campylobacterota</taxon>
        <taxon>Epsilonproteobacteria</taxon>
        <taxon>Campylobacterales</taxon>
        <taxon>Sulfurospirillaceae</taxon>
        <taxon>Sulfurospirillum</taxon>
    </lineage>
</organism>
<feature type="domain" description="Helicase C-terminal" evidence="9">
    <location>
        <begin position="219"/>
        <end position="380"/>
    </location>
</feature>
<evidence type="ECO:0000259" key="9">
    <source>
        <dbReference type="PROSITE" id="PS51194"/>
    </source>
</evidence>
<dbReference type="PANTHER" id="PTHR47959">
    <property type="entry name" value="ATP-DEPENDENT RNA HELICASE RHLE-RELATED"/>
    <property type="match status" value="1"/>
</dbReference>
<dbReference type="InterPro" id="IPR000629">
    <property type="entry name" value="RNA-helicase_DEAD-box_CS"/>
</dbReference>
<dbReference type="KEGG" id="shal:SHALO_1928"/>
<dbReference type="InterPro" id="IPR001650">
    <property type="entry name" value="Helicase_C-like"/>
</dbReference>
<dbReference type="InterPro" id="IPR044742">
    <property type="entry name" value="DEAD/DEAH_RhlB"/>
</dbReference>
<protein>
    <submittedName>
        <fullName evidence="11">ATP-dependent RNA helicase RhlE</fullName>
    </submittedName>
</protein>
<dbReference type="SMART" id="SM00490">
    <property type="entry name" value="HELICc"/>
    <property type="match status" value="1"/>
</dbReference>
<dbReference type="Pfam" id="PF00270">
    <property type="entry name" value="DEAD"/>
    <property type="match status" value="1"/>
</dbReference>
<dbReference type="CDD" id="cd00268">
    <property type="entry name" value="DEADc"/>
    <property type="match status" value="1"/>
</dbReference>
<evidence type="ECO:0000256" key="3">
    <source>
        <dbReference type="ARBA" id="ARBA00022806"/>
    </source>
</evidence>
<keyword evidence="4 7" id="KW-0067">ATP-binding</keyword>
<feature type="short sequence motif" description="Q motif" evidence="6">
    <location>
        <begin position="1"/>
        <end position="29"/>
    </location>
</feature>
<dbReference type="PROSITE" id="PS51194">
    <property type="entry name" value="HELICASE_CTER"/>
    <property type="match status" value="1"/>
</dbReference>
<dbReference type="EMBL" id="CP017111">
    <property type="protein sequence ID" value="AOO65699.1"/>
    <property type="molecule type" value="Genomic_DNA"/>
</dbReference>
<dbReference type="AlphaFoldDB" id="A0A1D7TL21"/>
<dbReference type="PATRIC" id="fig|1193502.14.peg.1959"/>
<evidence type="ECO:0000256" key="4">
    <source>
        <dbReference type="ARBA" id="ARBA00022840"/>
    </source>
</evidence>
<dbReference type="GO" id="GO:0003676">
    <property type="term" value="F:nucleic acid binding"/>
    <property type="evidence" value="ECO:0007669"/>
    <property type="project" value="InterPro"/>
</dbReference>
<keyword evidence="2 7" id="KW-0378">Hydrolase</keyword>
<keyword evidence="3 7" id="KW-0347">Helicase</keyword>
<evidence type="ECO:0000256" key="2">
    <source>
        <dbReference type="ARBA" id="ARBA00022801"/>
    </source>
</evidence>
<dbReference type="CDD" id="cd18787">
    <property type="entry name" value="SF2_C_DEAD"/>
    <property type="match status" value="1"/>
</dbReference>
<comment type="similarity">
    <text evidence="5 7">Belongs to the DEAD box helicase family.</text>
</comment>